<dbReference type="Proteomes" id="UP000504714">
    <property type="component" value="Unassembled WGS sequence"/>
</dbReference>
<dbReference type="Gene3D" id="1.10.260.40">
    <property type="entry name" value="lambda repressor-like DNA-binding domains"/>
    <property type="match status" value="1"/>
</dbReference>
<dbReference type="NCBIfam" id="TIGR02607">
    <property type="entry name" value="antidote_HigA"/>
    <property type="match status" value="1"/>
</dbReference>
<evidence type="ECO:0000313" key="4">
    <source>
        <dbReference type="Proteomes" id="UP000504714"/>
    </source>
</evidence>
<dbReference type="AlphaFoldDB" id="A0A6L2ZPI8"/>
<keyword evidence="2" id="KW-1133">Transmembrane helix</keyword>
<name>A0A6L2ZPI8_9ENTR</name>
<accession>A0A6L2ZPI8</accession>
<comment type="caution">
    <text evidence="3">The sequence shown here is derived from an EMBL/GenBank/DDBJ whole genome shotgun (WGS) entry which is preliminary data.</text>
</comment>
<sequence>MLKLKGELTGFWSVAVNGNWQSFFVLTDVMLSLSTILIITEERFSMRMYNPPHPGELLREDVLPSLGFKIAALAPVLYISREMLSRVCNARSAISPDLAVRLERAGIGKARHWLAMQSTYDLWQAEHREQPDIKPIANVA</sequence>
<keyword evidence="2" id="KW-0472">Membrane</keyword>
<protein>
    <submittedName>
        <fullName evidence="3">Addiction module antidote protein HigA family</fullName>
    </submittedName>
</protein>
<dbReference type="RefSeq" id="WP_235950053.1">
    <property type="nucleotide sequence ID" value="NZ_BLXO01000004.1"/>
</dbReference>
<dbReference type="InterPro" id="IPR010982">
    <property type="entry name" value="Lambda_DNA-bd_dom_sf"/>
</dbReference>
<dbReference type="GO" id="GO:0003677">
    <property type="term" value="F:DNA binding"/>
    <property type="evidence" value="ECO:0007669"/>
    <property type="project" value="UniProtKB-KW"/>
</dbReference>
<dbReference type="SUPFAM" id="SSF47413">
    <property type="entry name" value="lambda repressor-like DNA-binding domains"/>
    <property type="match status" value="1"/>
</dbReference>
<reference evidence="3 4" key="1">
    <citation type="submission" date="2020-06" db="EMBL/GenBank/DDBJ databases">
        <title>The genome sequence of Candidatus Regiella insecticola strain Tut.</title>
        <authorList>
            <person name="Nikoh N."/>
            <person name="Tsuchida T."/>
            <person name="Koga R."/>
            <person name="Oshima K."/>
            <person name="Hattori M."/>
            <person name="Fukatsu T."/>
        </authorList>
    </citation>
    <scope>NUCLEOTIDE SEQUENCE [LARGE SCALE GENOMIC DNA]</scope>
    <source>
        <strain evidence="3 4">Tut</strain>
    </source>
</reference>
<evidence type="ECO:0000256" key="2">
    <source>
        <dbReference type="SAM" id="Phobius"/>
    </source>
</evidence>
<dbReference type="PANTHER" id="PTHR36924">
    <property type="entry name" value="ANTITOXIN HIGA-1"/>
    <property type="match status" value="1"/>
</dbReference>
<evidence type="ECO:0000313" key="3">
    <source>
        <dbReference type="EMBL" id="GFN46472.1"/>
    </source>
</evidence>
<dbReference type="InterPro" id="IPR013430">
    <property type="entry name" value="Toxin_antidote_HigA"/>
</dbReference>
<keyword evidence="2" id="KW-0812">Transmembrane</keyword>
<gene>
    <name evidence="3" type="primary">higA</name>
    <name evidence="3" type="ORF">RINTU1_21090</name>
</gene>
<keyword evidence="1" id="KW-0238">DNA-binding</keyword>
<organism evidence="3 4">
    <name type="scientific">Candidatus Regiella insecticola</name>
    <dbReference type="NCBI Taxonomy" id="138073"/>
    <lineage>
        <taxon>Bacteria</taxon>
        <taxon>Pseudomonadati</taxon>
        <taxon>Pseudomonadota</taxon>
        <taxon>Gammaproteobacteria</taxon>
        <taxon>Enterobacterales</taxon>
        <taxon>Enterobacteriaceae</taxon>
        <taxon>aphid secondary symbionts</taxon>
        <taxon>Candidatus Regiella</taxon>
    </lineage>
</organism>
<feature type="transmembrane region" description="Helical" evidence="2">
    <location>
        <begin position="20"/>
        <end position="39"/>
    </location>
</feature>
<dbReference type="PANTHER" id="PTHR36924:SF1">
    <property type="entry name" value="ANTITOXIN HIGA-1"/>
    <property type="match status" value="1"/>
</dbReference>
<dbReference type="EMBL" id="BLXO01000004">
    <property type="protein sequence ID" value="GFN46472.1"/>
    <property type="molecule type" value="Genomic_DNA"/>
</dbReference>
<proteinExistence type="predicted"/>
<evidence type="ECO:0000256" key="1">
    <source>
        <dbReference type="ARBA" id="ARBA00023125"/>
    </source>
</evidence>